<comment type="subcellular location">
    <subcellularLocation>
        <location evidence="1">Cell membrane</location>
        <topology evidence="1">Multi-pass membrane protein</topology>
    </subcellularLocation>
</comment>
<dbReference type="Pfam" id="PF00420">
    <property type="entry name" value="Oxidored_q2"/>
    <property type="match status" value="1"/>
</dbReference>
<evidence type="ECO:0000256" key="2">
    <source>
        <dbReference type="ARBA" id="ARBA00010388"/>
    </source>
</evidence>
<keyword evidence="3" id="KW-1003">Cell membrane</keyword>
<accession>A0ABY8H5X7</accession>
<feature type="transmembrane region" description="Helical" evidence="8">
    <location>
        <begin position="74"/>
        <end position="95"/>
    </location>
</feature>
<evidence type="ECO:0000256" key="5">
    <source>
        <dbReference type="ARBA" id="ARBA00022989"/>
    </source>
</evidence>
<comment type="similarity">
    <text evidence="2">Belongs to the CPA3 antiporters (TC 2.A.63) subunit C family.</text>
</comment>
<proteinExistence type="inferred from homology"/>
<evidence type="ECO:0000256" key="7">
    <source>
        <dbReference type="SAM" id="MobiDB-lite"/>
    </source>
</evidence>
<dbReference type="Proteomes" id="UP001219037">
    <property type="component" value="Chromosome"/>
</dbReference>
<evidence type="ECO:0000313" key="10">
    <source>
        <dbReference type="Proteomes" id="UP001219037"/>
    </source>
</evidence>
<dbReference type="Gene3D" id="1.10.287.3510">
    <property type="match status" value="1"/>
</dbReference>
<keyword evidence="6 8" id="KW-0472">Membrane</keyword>
<organism evidence="9 10">
    <name type="scientific">Citricoccus muralis</name>
    <dbReference type="NCBI Taxonomy" id="169134"/>
    <lineage>
        <taxon>Bacteria</taxon>
        <taxon>Bacillati</taxon>
        <taxon>Actinomycetota</taxon>
        <taxon>Actinomycetes</taxon>
        <taxon>Micrococcales</taxon>
        <taxon>Micrococcaceae</taxon>
        <taxon>Citricoccus</taxon>
    </lineage>
</organism>
<keyword evidence="4 8" id="KW-0812">Transmembrane</keyword>
<evidence type="ECO:0000313" key="9">
    <source>
        <dbReference type="EMBL" id="WFP16063.1"/>
    </source>
</evidence>
<feature type="transmembrane region" description="Helical" evidence="8">
    <location>
        <begin position="6"/>
        <end position="23"/>
    </location>
</feature>
<dbReference type="PANTHER" id="PTHR34583:SF2">
    <property type="entry name" value="ANTIPORTER SUBUNIT MNHC2-RELATED"/>
    <property type="match status" value="1"/>
</dbReference>
<evidence type="ECO:0000256" key="6">
    <source>
        <dbReference type="ARBA" id="ARBA00023136"/>
    </source>
</evidence>
<protein>
    <submittedName>
        <fullName evidence="9">Na(+)/H(+) antiporter subunit C</fullName>
    </submittedName>
</protein>
<dbReference type="InterPro" id="IPR050601">
    <property type="entry name" value="CPA3_antiporter_subunitC"/>
</dbReference>
<evidence type="ECO:0000256" key="3">
    <source>
        <dbReference type="ARBA" id="ARBA00022475"/>
    </source>
</evidence>
<keyword evidence="5 8" id="KW-1133">Transmembrane helix</keyword>
<dbReference type="EMBL" id="CP121252">
    <property type="protein sequence ID" value="WFP16063.1"/>
    <property type="molecule type" value="Genomic_DNA"/>
</dbReference>
<dbReference type="NCBIfam" id="NF005929">
    <property type="entry name" value="PRK07946.1"/>
    <property type="match status" value="1"/>
</dbReference>
<feature type="region of interest" description="Disordered" evidence="7">
    <location>
        <begin position="111"/>
        <end position="176"/>
    </location>
</feature>
<evidence type="ECO:0000256" key="4">
    <source>
        <dbReference type="ARBA" id="ARBA00022692"/>
    </source>
</evidence>
<feature type="transmembrane region" description="Helical" evidence="8">
    <location>
        <begin position="30"/>
        <end position="54"/>
    </location>
</feature>
<gene>
    <name evidence="9" type="ORF">P8192_11785</name>
</gene>
<dbReference type="RefSeq" id="WP_278157230.1">
    <property type="nucleotide sequence ID" value="NZ_CP121252.1"/>
</dbReference>
<dbReference type="PANTHER" id="PTHR34583">
    <property type="entry name" value="ANTIPORTER SUBUNIT MNHC2-RELATED"/>
    <property type="match status" value="1"/>
</dbReference>
<sequence length="176" mass="19358">MTLTAVLILAMGVLFTGAIYLILERTLTRVLLGLVLFTNGTNLLIVLMAGDAGLAPLVRNGVSPDEYFDPLPQALTLTAIVISFATTSFLLAMIYRSWKLARRDEVQADTEDLKVAEQPSFDAEEDAELHEEDSEFITDAEDPNAHYEHATEASPKAPARTQHTDRTHRSTQGDDV</sequence>
<reference evidence="9 10" key="1">
    <citation type="submission" date="2023-04" db="EMBL/GenBank/DDBJ databases">
        <title>Funneling lignin-derived compounds into biodiesel using alkali-halophilic Citricoccus sp. P2.</title>
        <authorList>
            <person name="Luo C.-B."/>
        </authorList>
    </citation>
    <scope>NUCLEOTIDE SEQUENCE [LARGE SCALE GENOMIC DNA]</scope>
    <source>
        <strain evidence="9 10">P2</strain>
    </source>
</reference>
<feature type="compositionally biased region" description="Basic and acidic residues" evidence="7">
    <location>
        <begin position="162"/>
        <end position="176"/>
    </location>
</feature>
<name>A0ABY8H5X7_9MICC</name>
<evidence type="ECO:0000256" key="8">
    <source>
        <dbReference type="SAM" id="Phobius"/>
    </source>
</evidence>
<dbReference type="InterPro" id="IPR039428">
    <property type="entry name" value="NUOK/Mnh_C1-like"/>
</dbReference>
<evidence type="ECO:0000256" key="1">
    <source>
        <dbReference type="ARBA" id="ARBA00004651"/>
    </source>
</evidence>
<feature type="compositionally biased region" description="Acidic residues" evidence="7">
    <location>
        <begin position="122"/>
        <end position="142"/>
    </location>
</feature>
<keyword evidence="10" id="KW-1185">Reference proteome</keyword>